<dbReference type="Gene3D" id="3.40.1440.10">
    <property type="entry name" value="GIY-YIG endonuclease"/>
    <property type="match status" value="1"/>
</dbReference>
<dbReference type="InterPro" id="IPR035901">
    <property type="entry name" value="GIY-YIG_endonuc_sf"/>
</dbReference>
<keyword evidence="2" id="KW-1185">Reference proteome</keyword>
<dbReference type="AlphaFoldDB" id="A0ABD0YZM4"/>
<evidence type="ECO:0008006" key="3">
    <source>
        <dbReference type="Google" id="ProtNLM"/>
    </source>
</evidence>
<evidence type="ECO:0000313" key="2">
    <source>
        <dbReference type="Proteomes" id="UP001558652"/>
    </source>
</evidence>
<gene>
    <name evidence="1" type="ORF">AAG570_011920</name>
</gene>
<dbReference type="Proteomes" id="UP001558652">
    <property type="component" value="Unassembled WGS sequence"/>
</dbReference>
<proteinExistence type="predicted"/>
<evidence type="ECO:0000313" key="1">
    <source>
        <dbReference type="EMBL" id="KAL1130678.1"/>
    </source>
</evidence>
<organism evidence="1 2">
    <name type="scientific">Ranatra chinensis</name>
    <dbReference type="NCBI Taxonomy" id="642074"/>
    <lineage>
        <taxon>Eukaryota</taxon>
        <taxon>Metazoa</taxon>
        <taxon>Ecdysozoa</taxon>
        <taxon>Arthropoda</taxon>
        <taxon>Hexapoda</taxon>
        <taxon>Insecta</taxon>
        <taxon>Pterygota</taxon>
        <taxon>Neoptera</taxon>
        <taxon>Paraneoptera</taxon>
        <taxon>Hemiptera</taxon>
        <taxon>Heteroptera</taxon>
        <taxon>Panheteroptera</taxon>
        <taxon>Nepomorpha</taxon>
        <taxon>Nepidae</taxon>
        <taxon>Ranatrinae</taxon>
        <taxon>Ranatra</taxon>
    </lineage>
</organism>
<sequence>MVSKRRNMFYEAGERVVEELDNQSVVTFIPEDLREVRKERWIVDISDRECLAIATTGNDPKSILGRSLSSVYDIDIQNYICPKPDQKVLDCSGVYKLQCNTCDLVYIGQTGRRLSDRYKEHLAAFKLNKLTSNYATHLINSNHEPVIMFVGEGVKERVKSLGEKLDTKKGAETHGSYFTQRPLKAPSPGIPPEETCKNLPGIFSGPTITHGHIAPVIRSLGYDLIKGEILHYFPDATLFTGYRRSCGVQHTHEIGDRLGVSANTLL</sequence>
<name>A0ABD0YZM4_9HEMI</name>
<protein>
    <recommendedName>
        <fullName evidence="3">GIY-YIG domain-containing protein</fullName>
    </recommendedName>
</protein>
<comment type="caution">
    <text evidence="1">The sequence shown here is derived from an EMBL/GenBank/DDBJ whole genome shotgun (WGS) entry which is preliminary data.</text>
</comment>
<dbReference type="EMBL" id="JBFDAA010000007">
    <property type="protein sequence ID" value="KAL1130678.1"/>
    <property type="molecule type" value="Genomic_DNA"/>
</dbReference>
<accession>A0ABD0YZM4</accession>
<reference evidence="1 2" key="1">
    <citation type="submission" date="2024-07" db="EMBL/GenBank/DDBJ databases">
        <title>Chromosome-level genome assembly of the water stick insect Ranatra chinensis (Heteroptera: Nepidae).</title>
        <authorList>
            <person name="Liu X."/>
        </authorList>
    </citation>
    <scope>NUCLEOTIDE SEQUENCE [LARGE SCALE GENOMIC DNA]</scope>
    <source>
        <strain evidence="1">Cailab_2021Rc</strain>
        <tissue evidence="1">Muscle</tissue>
    </source>
</reference>